<reference evidence="2" key="1">
    <citation type="submission" date="2023-03" db="EMBL/GenBank/DDBJ databases">
        <title>Massive genome expansion in bonnet fungi (Mycena s.s.) driven by repeated elements and novel gene families across ecological guilds.</title>
        <authorList>
            <consortium name="Lawrence Berkeley National Laboratory"/>
            <person name="Harder C.B."/>
            <person name="Miyauchi S."/>
            <person name="Viragh M."/>
            <person name="Kuo A."/>
            <person name="Thoen E."/>
            <person name="Andreopoulos B."/>
            <person name="Lu D."/>
            <person name="Skrede I."/>
            <person name="Drula E."/>
            <person name="Henrissat B."/>
            <person name="Morin E."/>
            <person name="Kohler A."/>
            <person name="Barry K."/>
            <person name="LaButti K."/>
            <person name="Morin E."/>
            <person name="Salamov A."/>
            <person name="Lipzen A."/>
            <person name="Mereny Z."/>
            <person name="Hegedus B."/>
            <person name="Baldrian P."/>
            <person name="Stursova M."/>
            <person name="Weitz H."/>
            <person name="Taylor A."/>
            <person name="Grigoriev I.V."/>
            <person name="Nagy L.G."/>
            <person name="Martin F."/>
            <person name="Kauserud H."/>
        </authorList>
    </citation>
    <scope>NUCLEOTIDE SEQUENCE</scope>
    <source>
        <strain evidence="2">9284</strain>
    </source>
</reference>
<evidence type="ECO:0000256" key="1">
    <source>
        <dbReference type="SAM" id="MobiDB-lite"/>
    </source>
</evidence>
<accession>A0AAD7BZA7</accession>
<organism evidence="2 3">
    <name type="scientific">Roridomyces roridus</name>
    <dbReference type="NCBI Taxonomy" id="1738132"/>
    <lineage>
        <taxon>Eukaryota</taxon>
        <taxon>Fungi</taxon>
        <taxon>Dikarya</taxon>
        <taxon>Basidiomycota</taxon>
        <taxon>Agaricomycotina</taxon>
        <taxon>Agaricomycetes</taxon>
        <taxon>Agaricomycetidae</taxon>
        <taxon>Agaricales</taxon>
        <taxon>Marasmiineae</taxon>
        <taxon>Mycenaceae</taxon>
        <taxon>Roridomyces</taxon>
    </lineage>
</organism>
<feature type="compositionally biased region" description="Low complexity" evidence="1">
    <location>
        <begin position="95"/>
        <end position="105"/>
    </location>
</feature>
<comment type="caution">
    <text evidence="2">The sequence shown here is derived from an EMBL/GenBank/DDBJ whole genome shotgun (WGS) entry which is preliminary data.</text>
</comment>
<feature type="compositionally biased region" description="Low complexity" evidence="1">
    <location>
        <begin position="191"/>
        <end position="202"/>
    </location>
</feature>
<evidence type="ECO:0000313" key="2">
    <source>
        <dbReference type="EMBL" id="KAJ7634707.1"/>
    </source>
</evidence>
<dbReference type="AlphaFoldDB" id="A0AAD7BZA7"/>
<protein>
    <submittedName>
        <fullName evidence="2">Uncharacterized protein</fullName>
    </submittedName>
</protein>
<dbReference type="EMBL" id="JARKIF010000007">
    <property type="protein sequence ID" value="KAJ7634707.1"/>
    <property type="molecule type" value="Genomic_DNA"/>
</dbReference>
<name>A0AAD7BZA7_9AGAR</name>
<feature type="compositionally biased region" description="Low complexity" evidence="1">
    <location>
        <begin position="223"/>
        <end position="247"/>
    </location>
</feature>
<sequence length="369" mass="40440">MMLVQKQPHFSMALTQSPYIYSHRRHPSAPPQAAVVQPTRTPGLLTLSKPPRASKGSPKPRNAQAASRATPEPPVTPLKPAAEIRGRQQGKKVHQQQQRSSSHAAPSRRRQPSPDPFKAAPAPNKRRQLPIPIPKLPSPTDSSLSRSDPVLSHMPRRKPQRSATLDVFPICDDTTEVGTRPSSPEPEHSHTPTNTPTRARPTLNLAEPHTPPRRTRVPEAPRTAPLSSAGAPSASFPFPSTSTPSSSPKRRPATAAQRAKHLSEGGPPVRLPEGYDFVTTPRRSRSTEPVDDSGIPDYFASSMFQNSPSPEELPPPLFTILSLFHGRYRHTVTLVSDTRALSVPACIWLHHAYRSVTVFWVLFSLSVSV</sequence>
<feature type="region of interest" description="Disordered" evidence="1">
    <location>
        <begin position="21"/>
        <end position="292"/>
    </location>
</feature>
<evidence type="ECO:0000313" key="3">
    <source>
        <dbReference type="Proteomes" id="UP001221142"/>
    </source>
</evidence>
<keyword evidence="3" id="KW-1185">Reference proteome</keyword>
<gene>
    <name evidence="2" type="ORF">FB45DRAFT_472438</name>
</gene>
<proteinExistence type="predicted"/>
<dbReference type="Proteomes" id="UP001221142">
    <property type="component" value="Unassembled WGS sequence"/>
</dbReference>